<name>A0A1X7UNP0_AMPQE</name>
<sequence>MESLPGMRISLVLRTNDIEMINTMVRATKVFLTDLLPRADPNMIKNSLAHRLVTKEGVVLGEETEEVASDSVVRATKE</sequence>
<reference evidence="1" key="1">
    <citation type="submission" date="2017-05" db="UniProtKB">
        <authorList>
            <consortium name="EnsemblMetazoa"/>
        </authorList>
    </citation>
    <scope>IDENTIFICATION</scope>
</reference>
<evidence type="ECO:0000313" key="1">
    <source>
        <dbReference type="EnsemblMetazoa" id="Aqu2.1.29383_001"/>
    </source>
</evidence>
<dbReference type="EnsemblMetazoa" id="Aqu2.1.29383_001">
    <property type="protein sequence ID" value="Aqu2.1.29383_001"/>
    <property type="gene ID" value="Aqu2.1.29383"/>
</dbReference>
<organism evidence="1">
    <name type="scientific">Amphimedon queenslandica</name>
    <name type="common">Sponge</name>
    <dbReference type="NCBI Taxonomy" id="400682"/>
    <lineage>
        <taxon>Eukaryota</taxon>
        <taxon>Metazoa</taxon>
        <taxon>Porifera</taxon>
        <taxon>Demospongiae</taxon>
        <taxon>Heteroscleromorpha</taxon>
        <taxon>Haplosclerida</taxon>
        <taxon>Niphatidae</taxon>
        <taxon>Amphimedon</taxon>
    </lineage>
</organism>
<proteinExistence type="predicted"/>
<protein>
    <submittedName>
        <fullName evidence="1">Uncharacterized protein</fullName>
    </submittedName>
</protein>
<accession>A0A1X7UNP0</accession>
<dbReference type="AlphaFoldDB" id="A0A1X7UNP0"/>
<dbReference type="InParanoid" id="A0A1X7UNP0"/>